<dbReference type="RefSeq" id="WP_012636793.1">
    <property type="nucleotide sequence ID" value="NC_011901.1"/>
</dbReference>
<keyword evidence="4 7" id="KW-0808">Transferase</keyword>
<dbReference type="PANTHER" id="PTHR30606:SF4">
    <property type="entry name" value="LIPID A BIOSYNTHESIS MYRISTOYLTRANSFERASE"/>
    <property type="match status" value="1"/>
</dbReference>
<dbReference type="eggNOG" id="COG1560">
    <property type="taxonomic scope" value="Bacteria"/>
</dbReference>
<gene>
    <name evidence="7" type="ordered locus">Tgr7_0205</name>
</gene>
<sequence>MAEAYRAPFHAGLLAPRYWPTWLGLGAVALLSVMPRFVIRGAAAGLAALMWRFAPKQRHIVAVNLALCFPELDEAARERLARENFRTTAQCFVDYGLLWFRGPRAHARRIRLSGEEHYRACREAGRPVIVLAPHAPSLDFGGLRMSQLYDGVSFAKPMKNPLVEWINHRSRTQYSGEIFAREQGLRPALKHIKQGRFFYYLPDEDLGPEHSVFVPFFGVPKATLPALGRLAKLTGAAVLPSLSVYLPEEDVYEMRLEPPLQDYPTGDAEEDARRMNQAIEASIRRHPAQYLWTLKYFKTRPAGEKKVY</sequence>
<dbReference type="OrthoDB" id="9803456at2"/>
<keyword evidence="6 7" id="KW-0012">Acyltransferase</keyword>
<dbReference type="GO" id="GO:0005886">
    <property type="term" value="C:plasma membrane"/>
    <property type="evidence" value="ECO:0007669"/>
    <property type="project" value="UniProtKB-SubCell"/>
</dbReference>
<comment type="subcellular location">
    <subcellularLocation>
        <location evidence="1">Cell inner membrane</location>
    </subcellularLocation>
</comment>
<dbReference type="PANTHER" id="PTHR30606">
    <property type="entry name" value="LIPID A BIOSYNTHESIS LAUROYL ACYLTRANSFERASE"/>
    <property type="match status" value="1"/>
</dbReference>
<dbReference type="KEGG" id="tgr:Tgr7_0205"/>
<keyword evidence="8" id="KW-1185">Reference proteome</keyword>
<name>B8GU21_THISH</name>
<dbReference type="CDD" id="cd07984">
    <property type="entry name" value="LPLAT_LABLAT-like"/>
    <property type="match status" value="1"/>
</dbReference>
<dbReference type="GO" id="GO:0016746">
    <property type="term" value="F:acyltransferase activity"/>
    <property type="evidence" value="ECO:0007669"/>
    <property type="project" value="UniProtKB-KW"/>
</dbReference>
<evidence type="ECO:0000256" key="1">
    <source>
        <dbReference type="ARBA" id="ARBA00004533"/>
    </source>
</evidence>
<evidence type="ECO:0000256" key="6">
    <source>
        <dbReference type="ARBA" id="ARBA00023315"/>
    </source>
</evidence>
<dbReference type="HOGENOM" id="CLU_049421_1_0_6"/>
<evidence type="ECO:0000313" key="7">
    <source>
        <dbReference type="EMBL" id="ACL71304.1"/>
    </source>
</evidence>
<dbReference type="AlphaFoldDB" id="B8GU21"/>
<dbReference type="Pfam" id="PF03279">
    <property type="entry name" value="Lip_A_acyltrans"/>
    <property type="match status" value="1"/>
</dbReference>
<protein>
    <submittedName>
        <fullName evidence="7">Lipid A biosynthesis acyltransferase</fullName>
    </submittedName>
</protein>
<evidence type="ECO:0000256" key="2">
    <source>
        <dbReference type="ARBA" id="ARBA00022475"/>
    </source>
</evidence>
<reference evidence="7 8" key="1">
    <citation type="journal article" date="2011" name="Stand. Genomic Sci.">
        <title>Complete genome sequence of 'Thioalkalivibrio sulfidophilus' HL-EbGr7.</title>
        <authorList>
            <person name="Muyzer G."/>
            <person name="Sorokin D.Y."/>
            <person name="Mavromatis K."/>
            <person name="Lapidus A."/>
            <person name="Clum A."/>
            <person name="Ivanova N."/>
            <person name="Pati A."/>
            <person name="d'Haeseleer P."/>
            <person name="Woyke T."/>
            <person name="Kyrpides N.C."/>
        </authorList>
    </citation>
    <scope>NUCLEOTIDE SEQUENCE [LARGE SCALE GENOMIC DNA]</scope>
    <source>
        <strain evidence="7 8">HL-EbGR7</strain>
    </source>
</reference>
<evidence type="ECO:0000313" key="8">
    <source>
        <dbReference type="Proteomes" id="UP000002383"/>
    </source>
</evidence>
<evidence type="ECO:0000256" key="5">
    <source>
        <dbReference type="ARBA" id="ARBA00023136"/>
    </source>
</evidence>
<evidence type="ECO:0000256" key="3">
    <source>
        <dbReference type="ARBA" id="ARBA00022519"/>
    </source>
</evidence>
<accession>B8GU21</accession>
<proteinExistence type="predicted"/>
<dbReference type="PIRSF" id="PIRSF026649">
    <property type="entry name" value="MsbB"/>
    <property type="match status" value="1"/>
</dbReference>
<dbReference type="STRING" id="396588.Tgr7_0205"/>
<dbReference type="Proteomes" id="UP000002383">
    <property type="component" value="Chromosome"/>
</dbReference>
<keyword evidence="3" id="KW-0997">Cell inner membrane</keyword>
<evidence type="ECO:0000256" key="4">
    <source>
        <dbReference type="ARBA" id="ARBA00022679"/>
    </source>
</evidence>
<keyword evidence="2" id="KW-1003">Cell membrane</keyword>
<dbReference type="InterPro" id="IPR004960">
    <property type="entry name" value="LipA_acyltrans"/>
</dbReference>
<dbReference type="EMBL" id="CP001339">
    <property type="protein sequence ID" value="ACL71304.1"/>
    <property type="molecule type" value="Genomic_DNA"/>
</dbReference>
<keyword evidence="5" id="KW-0472">Membrane</keyword>
<dbReference type="GO" id="GO:0009247">
    <property type="term" value="P:glycolipid biosynthetic process"/>
    <property type="evidence" value="ECO:0007669"/>
    <property type="project" value="UniProtKB-ARBA"/>
</dbReference>
<organism evidence="7 8">
    <name type="scientific">Thioalkalivibrio sulfidiphilus (strain HL-EbGR7)</name>
    <dbReference type="NCBI Taxonomy" id="396588"/>
    <lineage>
        <taxon>Bacteria</taxon>
        <taxon>Pseudomonadati</taxon>
        <taxon>Pseudomonadota</taxon>
        <taxon>Gammaproteobacteria</taxon>
        <taxon>Chromatiales</taxon>
        <taxon>Ectothiorhodospiraceae</taxon>
        <taxon>Thioalkalivibrio</taxon>
    </lineage>
</organism>